<dbReference type="Proteomes" id="UP000636479">
    <property type="component" value="Unassembled WGS sequence"/>
</dbReference>
<dbReference type="SUPFAM" id="SSF52047">
    <property type="entry name" value="RNI-like"/>
    <property type="match status" value="1"/>
</dbReference>
<name>A0A8H6WHC4_9AGAR</name>
<dbReference type="RefSeq" id="XP_037224951.1">
    <property type="nucleotide sequence ID" value="XM_037357041.1"/>
</dbReference>
<comment type="caution">
    <text evidence="1">The sequence shown here is derived from an EMBL/GenBank/DDBJ whole genome shotgun (WGS) entry which is preliminary data.</text>
</comment>
<evidence type="ECO:0000313" key="1">
    <source>
        <dbReference type="EMBL" id="KAF7314928.1"/>
    </source>
</evidence>
<keyword evidence="2" id="KW-1185">Reference proteome</keyword>
<evidence type="ECO:0000313" key="2">
    <source>
        <dbReference type="Proteomes" id="UP000636479"/>
    </source>
</evidence>
<gene>
    <name evidence="1" type="ORF">MIND_00006700</name>
</gene>
<dbReference type="AlphaFoldDB" id="A0A8H6WHC4"/>
<dbReference type="EMBL" id="JACAZF010000001">
    <property type="protein sequence ID" value="KAF7314928.1"/>
    <property type="molecule type" value="Genomic_DNA"/>
</dbReference>
<dbReference type="GeneID" id="59339557"/>
<evidence type="ECO:0008006" key="3">
    <source>
        <dbReference type="Google" id="ProtNLM"/>
    </source>
</evidence>
<accession>A0A8H6WHC4</accession>
<protein>
    <recommendedName>
        <fullName evidence="3">F-box domain-containing protein</fullName>
    </recommendedName>
</protein>
<organism evidence="1 2">
    <name type="scientific">Mycena indigotica</name>
    <dbReference type="NCBI Taxonomy" id="2126181"/>
    <lineage>
        <taxon>Eukaryota</taxon>
        <taxon>Fungi</taxon>
        <taxon>Dikarya</taxon>
        <taxon>Basidiomycota</taxon>
        <taxon>Agaricomycotina</taxon>
        <taxon>Agaricomycetes</taxon>
        <taxon>Agaricomycetidae</taxon>
        <taxon>Agaricales</taxon>
        <taxon>Marasmiineae</taxon>
        <taxon>Mycenaceae</taxon>
        <taxon>Mycena</taxon>
    </lineage>
</organism>
<dbReference type="InterPro" id="IPR036047">
    <property type="entry name" value="F-box-like_dom_sf"/>
</dbReference>
<dbReference type="Gene3D" id="3.80.10.10">
    <property type="entry name" value="Ribonuclease Inhibitor"/>
    <property type="match status" value="1"/>
</dbReference>
<sequence>MTAHVFPNEIWMLIFDNCPLATLWAVSLTCRLFHAVSLAAFLRSLVWKSPERARQHISIFWSLFPPEKAPVVRSLDVRFTPPLRSERRLPPADLHKDIVGKISLFHKTISQLTLCGLILPPIFFDLLNHLPTLQHLVLRQCILPGPPPVSVLVSPPTLESITLSNLDRSRECPTVFSPYALLMLFPQVPFISVDRLMESRKWGKPLPQLGIPRHLTLASVAPLGLFVTRQHLTALTRFFLFRLEKLVVVIPELYRLPFREEIPVWDTLISVPRLHLLAAPLSIVRVLLRSKPPLTHLAIQGAIPTTAHVACLMNDILSDDIVSLALTVASWDPALVELISRRLPGLQSLEILYCDAASAPASASPCAADLLPHLTALCIAPFLPIDPCLHTVPRQESRSLTPDPQKLIGWSSLVILDEQLYPTHDTEVYWGNP</sequence>
<dbReference type="InterPro" id="IPR032675">
    <property type="entry name" value="LRR_dom_sf"/>
</dbReference>
<reference evidence="1" key="1">
    <citation type="submission" date="2020-05" db="EMBL/GenBank/DDBJ databases">
        <title>Mycena genomes resolve the evolution of fungal bioluminescence.</title>
        <authorList>
            <person name="Tsai I.J."/>
        </authorList>
    </citation>
    <scope>NUCLEOTIDE SEQUENCE</scope>
    <source>
        <strain evidence="1">171206Taipei</strain>
    </source>
</reference>
<proteinExistence type="predicted"/>
<dbReference type="SUPFAM" id="SSF81383">
    <property type="entry name" value="F-box domain"/>
    <property type="match status" value="1"/>
</dbReference>
<dbReference type="CDD" id="cd09917">
    <property type="entry name" value="F-box_SF"/>
    <property type="match status" value="1"/>
</dbReference>
<dbReference type="OrthoDB" id="5354526at2759"/>